<evidence type="ECO:0000256" key="4">
    <source>
        <dbReference type="ARBA" id="ARBA00022692"/>
    </source>
</evidence>
<proteinExistence type="inferred from homology"/>
<evidence type="ECO:0000256" key="3">
    <source>
        <dbReference type="ARBA" id="ARBA00020820"/>
    </source>
</evidence>
<comment type="subcellular location">
    <subcellularLocation>
        <location evidence="1">Endoplasmic reticulum membrane</location>
        <topology evidence="1">Multi-pass membrane protein</topology>
    </subcellularLocation>
</comment>
<evidence type="ECO:0000256" key="5">
    <source>
        <dbReference type="ARBA" id="ARBA00022824"/>
    </source>
</evidence>
<evidence type="ECO:0000256" key="1">
    <source>
        <dbReference type="ARBA" id="ARBA00004477"/>
    </source>
</evidence>
<dbReference type="AlphaFoldDB" id="A0A7S0YL83"/>
<keyword evidence="7 8" id="KW-0472">Membrane</keyword>
<comment type="similarity">
    <text evidence="2">Belongs to the EMC4 family.</text>
</comment>
<dbReference type="InterPro" id="IPR009445">
    <property type="entry name" value="TMEM85/Emc4"/>
</dbReference>
<evidence type="ECO:0000313" key="9">
    <source>
        <dbReference type="EMBL" id="CAD8781970.1"/>
    </source>
</evidence>
<keyword evidence="5" id="KW-0256">Endoplasmic reticulum</keyword>
<gene>
    <name evidence="9" type="ORF">PPAR00522_LOCUS15781</name>
</gene>
<dbReference type="PANTHER" id="PTHR19315">
    <property type="entry name" value="ER MEMBRANE PROTEIN COMPLEX SUBUNIT 4"/>
    <property type="match status" value="1"/>
</dbReference>
<reference evidence="9" key="1">
    <citation type="submission" date="2021-01" db="EMBL/GenBank/DDBJ databases">
        <authorList>
            <person name="Corre E."/>
            <person name="Pelletier E."/>
            <person name="Niang G."/>
            <person name="Scheremetjew M."/>
            <person name="Finn R."/>
            <person name="Kale V."/>
            <person name="Holt S."/>
            <person name="Cochrane G."/>
            <person name="Meng A."/>
            <person name="Brown T."/>
            <person name="Cohen L."/>
        </authorList>
    </citation>
    <scope>NUCLEOTIDE SEQUENCE</scope>
    <source>
        <strain evidence="9">SAG 63-3</strain>
    </source>
</reference>
<keyword evidence="4 8" id="KW-0812">Transmembrane</keyword>
<evidence type="ECO:0000256" key="8">
    <source>
        <dbReference type="SAM" id="Phobius"/>
    </source>
</evidence>
<keyword evidence="6 8" id="KW-1133">Transmembrane helix</keyword>
<feature type="transmembrane region" description="Helical" evidence="8">
    <location>
        <begin position="125"/>
        <end position="142"/>
    </location>
</feature>
<feature type="transmembrane region" description="Helical" evidence="8">
    <location>
        <begin position="85"/>
        <end position="104"/>
    </location>
</feature>
<dbReference type="Pfam" id="PF06417">
    <property type="entry name" value="EMC4"/>
    <property type="match status" value="1"/>
</dbReference>
<evidence type="ECO:0000256" key="6">
    <source>
        <dbReference type="ARBA" id="ARBA00022989"/>
    </source>
</evidence>
<dbReference type="GO" id="GO:0005789">
    <property type="term" value="C:endoplasmic reticulum membrane"/>
    <property type="evidence" value="ECO:0007669"/>
    <property type="project" value="UniProtKB-SubCell"/>
</dbReference>
<accession>A0A7S0YL83</accession>
<sequence>MSDIRSWKLNFDSLSPDRKPNLDPPGSDSNITKDPVLYLTGSKKKDVNMASRKQQMLFAQATSPLKQVGMMCFMAYMFIGNSVQIFSIMMVLGLVASPITSIVNSGKVFVKDPAFPQLDVITPRLIYCLVFAGQFLFGLYKLNAMGLLPAHPSDWISTVPTPPSLEYSYGAL</sequence>
<name>A0A7S0YL83_9CHLO</name>
<evidence type="ECO:0000256" key="7">
    <source>
        <dbReference type="ARBA" id="ARBA00023136"/>
    </source>
</evidence>
<evidence type="ECO:0000256" key="2">
    <source>
        <dbReference type="ARBA" id="ARBA00007715"/>
    </source>
</evidence>
<organism evidence="9">
    <name type="scientific">Polytomella parva</name>
    <dbReference type="NCBI Taxonomy" id="51329"/>
    <lineage>
        <taxon>Eukaryota</taxon>
        <taxon>Viridiplantae</taxon>
        <taxon>Chlorophyta</taxon>
        <taxon>core chlorophytes</taxon>
        <taxon>Chlorophyceae</taxon>
        <taxon>CS clade</taxon>
        <taxon>Chlamydomonadales</taxon>
        <taxon>Chlamydomonadaceae</taxon>
        <taxon>Polytomella</taxon>
    </lineage>
</organism>
<protein>
    <recommendedName>
        <fullName evidence="3">ER membrane protein complex subunit 4</fullName>
    </recommendedName>
</protein>
<dbReference type="EMBL" id="HBFM01024342">
    <property type="protein sequence ID" value="CAD8781970.1"/>
    <property type="molecule type" value="Transcribed_RNA"/>
</dbReference>